<gene>
    <name evidence="1" type="ORF">BTN85_0293</name>
</gene>
<comment type="caution">
    <text evidence="1">The sequence shown here is derived from an EMBL/GenBank/DDBJ whole genome shotgun (WGS) entry which is preliminary data.</text>
</comment>
<dbReference type="AlphaFoldDB" id="A0A1Q6DTW7"/>
<protein>
    <submittedName>
        <fullName evidence="1">Uncharacterized protein</fullName>
    </submittedName>
</protein>
<name>A0A1Q6DTW7_METT1</name>
<reference evidence="1" key="1">
    <citation type="submission" date="2016-12" db="EMBL/GenBank/DDBJ databases">
        <title>Discovery of methanogenic haloarchaea.</title>
        <authorList>
            <person name="Sorokin D.Y."/>
            <person name="Makarova K.S."/>
            <person name="Abbas B."/>
            <person name="Ferrer M."/>
            <person name="Golyshin P.N."/>
        </authorList>
    </citation>
    <scope>NUCLEOTIDE SEQUENCE [LARGE SCALE GENOMIC DNA]</scope>
    <source>
        <strain evidence="1">HMET1</strain>
    </source>
</reference>
<evidence type="ECO:0000313" key="1">
    <source>
        <dbReference type="EMBL" id="OKY77819.1"/>
    </source>
</evidence>
<organism evidence="1 2">
    <name type="scientific">Methanohalarchaeum thermophilum</name>
    <dbReference type="NCBI Taxonomy" id="1903181"/>
    <lineage>
        <taxon>Archaea</taxon>
        <taxon>Methanobacteriati</taxon>
        <taxon>Methanobacteriota</taxon>
        <taxon>Methanonatronarchaeia</taxon>
        <taxon>Methanonatronarchaeales</taxon>
        <taxon>Methanonatronarchaeaceae</taxon>
        <taxon>Candidatus Methanohalarchaeum</taxon>
    </lineage>
</organism>
<dbReference type="InParanoid" id="A0A1Q6DTW7"/>
<keyword evidence="2" id="KW-1185">Reference proteome</keyword>
<sequence>MQIKVPSKQEQTLKDGEIKDSKITKDEEALYFNLTVEFSKETYEPNIRFRY</sequence>
<dbReference type="Proteomes" id="UP000185744">
    <property type="component" value="Unassembled WGS sequence"/>
</dbReference>
<dbReference type="EMBL" id="MSDW01000001">
    <property type="protein sequence ID" value="OKY77819.1"/>
    <property type="molecule type" value="Genomic_DNA"/>
</dbReference>
<evidence type="ECO:0000313" key="2">
    <source>
        <dbReference type="Proteomes" id="UP000185744"/>
    </source>
</evidence>
<dbReference type="STRING" id="1903181.BTN85_0293"/>
<accession>A0A1Q6DTW7</accession>
<proteinExistence type="predicted"/>